<reference evidence="2" key="1">
    <citation type="journal article" date="2014" name="Int. J. Syst. Evol. Microbiol.">
        <title>Complete genome of a new Firmicutes species belonging to the dominant human colonic microbiota ('Ruminococcus bicirculans') reveals two chromosomes and a selective capacity to utilize plant glucans.</title>
        <authorList>
            <consortium name="NISC Comparative Sequencing Program"/>
            <person name="Wegmann U."/>
            <person name="Louis P."/>
            <person name="Goesmann A."/>
            <person name="Henrissat B."/>
            <person name="Duncan S.H."/>
            <person name="Flint H.J."/>
        </authorList>
    </citation>
    <scope>NUCLEOTIDE SEQUENCE</scope>
    <source>
        <strain evidence="2">VKM Ac-1246</strain>
    </source>
</reference>
<dbReference type="PANTHER" id="PTHR33164:SF43">
    <property type="entry name" value="HTH-TYPE TRANSCRIPTIONAL REPRESSOR YETL"/>
    <property type="match status" value="1"/>
</dbReference>
<dbReference type="Pfam" id="PF01047">
    <property type="entry name" value="MarR"/>
    <property type="match status" value="1"/>
</dbReference>
<evidence type="ECO:0000313" key="3">
    <source>
        <dbReference type="Proteomes" id="UP001142292"/>
    </source>
</evidence>
<reference evidence="2" key="2">
    <citation type="submission" date="2023-01" db="EMBL/GenBank/DDBJ databases">
        <authorList>
            <person name="Sun Q."/>
            <person name="Evtushenko L."/>
        </authorList>
    </citation>
    <scope>NUCLEOTIDE SEQUENCE</scope>
    <source>
        <strain evidence="2">VKM Ac-1246</strain>
    </source>
</reference>
<dbReference type="InterPro" id="IPR039422">
    <property type="entry name" value="MarR/SlyA-like"/>
</dbReference>
<dbReference type="InterPro" id="IPR036390">
    <property type="entry name" value="WH_DNA-bd_sf"/>
</dbReference>
<comment type="caution">
    <text evidence="2">The sequence shown here is derived from an EMBL/GenBank/DDBJ whole genome shotgun (WGS) entry which is preliminary data.</text>
</comment>
<dbReference type="SMART" id="SM00347">
    <property type="entry name" value="HTH_MARR"/>
    <property type="match status" value="1"/>
</dbReference>
<dbReference type="PANTHER" id="PTHR33164">
    <property type="entry name" value="TRANSCRIPTIONAL REGULATOR, MARR FAMILY"/>
    <property type="match status" value="1"/>
</dbReference>
<dbReference type="Gene3D" id="1.10.10.10">
    <property type="entry name" value="Winged helix-like DNA-binding domain superfamily/Winged helix DNA-binding domain"/>
    <property type="match status" value="1"/>
</dbReference>
<name>A0ABQ5SY56_9ACTN</name>
<proteinExistence type="predicted"/>
<dbReference type="SUPFAM" id="SSF46785">
    <property type="entry name" value="Winged helix' DNA-binding domain"/>
    <property type="match status" value="1"/>
</dbReference>
<dbReference type="InterPro" id="IPR000835">
    <property type="entry name" value="HTH_MarR-typ"/>
</dbReference>
<gene>
    <name evidence="2" type="ORF">GCM10017579_31540</name>
</gene>
<dbReference type="PROSITE" id="PS50995">
    <property type="entry name" value="HTH_MARR_2"/>
    <property type="match status" value="1"/>
</dbReference>
<sequence>MVKPAKSDDDALESSEYDTEMMLLVDSVFRLERAIARIGAMRLRPWRMTLSGYAAMRVIQSRPQLSLIQLSRRCFVKPQTMTRIVSKLGEAGYVKRTTSSGNERAMSLTLTAKGRKVLREMDEEVLKINETLSQNLPDAERARLIGFMRDSAIAVEREAADLEGL</sequence>
<dbReference type="InterPro" id="IPR036388">
    <property type="entry name" value="WH-like_DNA-bd_sf"/>
</dbReference>
<keyword evidence="3" id="KW-1185">Reference proteome</keyword>
<accession>A0ABQ5SY56</accession>
<dbReference type="EMBL" id="BSEL01000005">
    <property type="protein sequence ID" value="GLJ69118.1"/>
    <property type="molecule type" value="Genomic_DNA"/>
</dbReference>
<protein>
    <submittedName>
        <fullName evidence="2">Transcriptional regulator, MarR family protein</fullName>
    </submittedName>
</protein>
<evidence type="ECO:0000313" key="2">
    <source>
        <dbReference type="EMBL" id="GLJ69118.1"/>
    </source>
</evidence>
<organism evidence="2 3">
    <name type="scientific">Nocardioides luteus</name>
    <dbReference type="NCBI Taxonomy" id="1844"/>
    <lineage>
        <taxon>Bacteria</taxon>
        <taxon>Bacillati</taxon>
        <taxon>Actinomycetota</taxon>
        <taxon>Actinomycetes</taxon>
        <taxon>Propionibacteriales</taxon>
        <taxon>Nocardioidaceae</taxon>
        <taxon>Nocardioides</taxon>
    </lineage>
</organism>
<evidence type="ECO:0000259" key="1">
    <source>
        <dbReference type="PROSITE" id="PS50995"/>
    </source>
</evidence>
<feature type="domain" description="HTH marR-type" evidence="1">
    <location>
        <begin position="18"/>
        <end position="153"/>
    </location>
</feature>
<dbReference type="Proteomes" id="UP001142292">
    <property type="component" value="Unassembled WGS sequence"/>
</dbReference>